<dbReference type="EC" id="2.7.13.3" evidence="3"/>
<dbReference type="FunFam" id="3.30.565.10:FF:000006">
    <property type="entry name" value="Sensor histidine kinase WalK"/>
    <property type="match status" value="1"/>
</dbReference>
<dbReference type="InterPro" id="IPR005467">
    <property type="entry name" value="His_kinase_dom"/>
</dbReference>
<protein>
    <recommendedName>
        <fullName evidence="3">histidine kinase</fullName>
        <ecNumber evidence="3">2.7.13.3</ecNumber>
    </recommendedName>
</protein>
<dbReference type="CDD" id="cd00082">
    <property type="entry name" value="HisKA"/>
    <property type="match status" value="1"/>
</dbReference>
<evidence type="ECO:0000256" key="1">
    <source>
        <dbReference type="ARBA" id="ARBA00000085"/>
    </source>
</evidence>
<dbReference type="InterPro" id="IPR036097">
    <property type="entry name" value="HisK_dim/P_sf"/>
</dbReference>
<dbReference type="InterPro" id="IPR003661">
    <property type="entry name" value="HisK_dim/P_dom"/>
</dbReference>
<dbReference type="InterPro" id="IPR003660">
    <property type="entry name" value="HAMP_dom"/>
</dbReference>
<evidence type="ECO:0000256" key="14">
    <source>
        <dbReference type="SAM" id="Phobius"/>
    </source>
</evidence>
<dbReference type="Proteomes" id="UP000682811">
    <property type="component" value="Unassembled WGS sequence"/>
</dbReference>
<comment type="subcellular location">
    <subcellularLocation>
        <location evidence="2">Cell membrane</location>
        <topology evidence="2">Multi-pass membrane protein</topology>
    </subcellularLocation>
</comment>
<keyword evidence="8" id="KW-0547">Nucleotide-binding</keyword>
<keyword evidence="12" id="KW-0902">Two-component regulatory system</keyword>
<keyword evidence="9 17" id="KW-0418">Kinase</keyword>
<comment type="catalytic activity">
    <reaction evidence="1">
        <text>ATP + protein L-histidine = ADP + protein N-phospho-L-histidine.</text>
        <dbReference type="EC" id="2.7.13.3"/>
    </reaction>
</comment>
<keyword evidence="6" id="KW-0808">Transferase</keyword>
<accession>A0A919YIN2</accession>
<comment type="caution">
    <text evidence="17">The sequence shown here is derived from an EMBL/GenBank/DDBJ whole genome shotgun (WGS) entry which is preliminary data.</text>
</comment>
<evidence type="ECO:0000256" key="4">
    <source>
        <dbReference type="ARBA" id="ARBA00022475"/>
    </source>
</evidence>
<dbReference type="PANTHER" id="PTHR45528:SF1">
    <property type="entry name" value="SENSOR HISTIDINE KINASE CPXA"/>
    <property type="match status" value="1"/>
</dbReference>
<dbReference type="InterPro" id="IPR003594">
    <property type="entry name" value="HATPase_dom"/>
</dbReference>
<feature type="domain" description="HAMP" evidence="16">
    <location>
        <begin position="177"/>
        <end position="229"/>
    </location>
</feature>
<keyword evidence="5" id="KW-0597">Phosphoprotein</keyword>
<keyword evidence="18" id="KW-1185">Reference proteome</keyword>
<keyword evidence="11 14" id="KW-1133">Transmembrane helix</keyword>
<evidence type="ECO:0000259" key="15">
    <source>
        <dbReference type="PROSITE" id="PS50109"/>
    </source>
</evidence>
<proteinExistence type="predicted"/>
<evidence type="ECO:0000256" key="12">
    <source>
        <dbReference type="ARBA" id="ARBA00023012"/>
    </source>
</evidence>
<evidence type="ECO:0000256" key="2">
    <source>
        <dbReference type="ARBA" id="ARBA00004651"/>
    </source>
</evidence>
<evidence type="ECO:0000256" key="13">
    <source>
        <dbReference type="ARBA" id="ARBA00023136"/>
    </source>
</evidence>
<gene>
    <name evidence="17" type="ORF">J34TS1_47500</name>
</gene>
<dbReference type="PROSITE" id="PS50885">
    <property type="entry name" value="HAMP"/>
    <property type="match status" value="1"/>
</dbReference>
<dbReference type="EMBL" id="BORT01000027">
    <property type="protein sequence ID" value="GIO49985.1"/>
    <property type="molecule type" value="Genomic_DNA"/>
</dbReference>
<dbReference type="InterPro" id="IPR036890">
    <property type="entry name" value="HATPase_C_sf"/>
</dbReference>
<dbReference type="GO" id="GO:0005524">
    <property type="term" value="F:ATP binding"/>
    <property type="evidence" value="ECO:0007669"/>
    <property type="project" value="UniProtKB-KW"/>
</dbReference>
<dbReference type="GO" id="GO:0005886">
    <property type="term" value="C:plasma membrane"/>
    <property type="evidence" value="ECO:0007669"/>
    <property type="project" value="UniProtKB-SubCell"/>
</dbReference>
<dbReference type="SMART" id="SM00387">
    <property type="entry name" value="HATPase_c"/>
    <property type="match status" value="1"/>
</dbReference>
<sequence>MKKADSVSGKRPLKRLFFRNYAVISALMIVAIFVSLLSTHLFMRRYIDDLDLAQIKGENIYQYPFDNISGHLLEKYGGWFEIVNELGQIIYVKGNKEDDIVHYQEGQLFAKMDVERNDDAIFYHGFPADGPHGESYVLLWKIPERLFKLSTATTFFAALFAVLLFILLYFYARYSVRQVKKPLRQIVEGIKEMEHFNYTKRLHYSAEWEFVEIQDAFNRMAGRLQRTSADKELVENNKKNMLLHLSHDLKTPITSIYGYSQLLLDNETLNHRDARKYIQYIYDKSSYMANLIKDLFELAKLEDKHTELNKEKVNITKWFQQLVVEYYPEIEEKGFELEAHIPEEPLHVKIDKIHMSRVITNLISNTLQYNPVGTVLYVSCERTEGDVILWIGDDGIGIEEQIRDRIFEEFIRNSSTVKDGTGLGLAICKKIVALHHGTIEVEKSDRYSTLFRICLPCTVEKQ</sequence>
<evidence type="ECO:0000256" key="6">
    <source>
        <dbReference type="ARBA" id="ARBA00022679"/>
    </source>
</evidence>
<keyword evidence="7 14" id="KW-0812">Transmembrane</keyword>
<feature type="transmembrane region" description="Helical" evidence="14">
    <location>
        <begin position="149"/>
        <end position="172"/>
    </location>
</feature>
<dbReference type="GO" id="GO:0000155">
    <property type="term" value="F:phosphorelay sensor kinase activity"/>
    <property type="evidence" value="ECO:0007669"/>
    <property type="project" value="InterPro"/>
</dbReference>
<dbReference type="AlphaFoldDB" id="A0A919YIN2"/>
<dbReference type="Gene3D" id="1.10.287.130">
    <property type="match status" value="1"/>
</dbReference>
<dbReference type="PANTHER" id="PTHR45528">
    <property type="entry name" value="SENSOR HISTIDINE KINASE CPXA"/>
    <property type="match status" value="1"/>
</dbReference>
<dbReference type="CDD" id="cd00075">
    <property type="entry name" value="HATPase"/>
    <property type="match status" value="1"/>
</dbReference>
<keyword evidence="4" id="KW-1003">Cell membrane</keyword>
<evidence type="ECO:0000256" key="9">
    <source>
        <dbReference type="ARBA" id="ARBA00022777"/>
    </source>
</evidence>
<dbReference type="InterPro" id="IPR050398">
    <property type="entry name" value="HssS/ArlS-like"/>
</dbReference>
<dbReference type="Pfam" id="PF02518">
    <property type="entry name" value="HATPase_c"/>
    <property type="match status" value="1"/>
</dbReference>
<evidence type="ECO:0000313" key="17">
    <source>
        <dbReference type="EMBL" id="GIO49985.1"/>
    </source>
</evidence>
<evidence type="ECO:0000256" key="5">
    <source>
        <dbReference type="ARBA" id="ARBA00022553"/>
    </source>
</evidence>
<dbReference type="PRINTS" id="PR00344">
    <property type="entry name" value="BCTRLSENSOR"/>
</dbReference>
<name>A0A919YIN2_9BACL</name>
<feature type="transmembrane region" description="Helical" evidence="14">
    <location>
        <begin position="21"/>
        <end position="43"/>
    </location>
</feature>
<dbReference type="SUPFAM" id="SSF55874">
    <property type="entry name" value="ATPase domain of HSP90 chaperone/DNA topoisomerase II/histidine kinase"/>
    <property type="match status" value="1"/>
</dbReference>
<keyword evidence="10" id="KW-0067">ATP-binding</keyword>
<feature type="domain" description="Histidine kinase" evidence="15">
    <location>
        <begin position="244"/>
        <end position="459"/>
    </location>
</feature>
<evidence type="ECO:0000256" key="3">
    <source>
        <dbReference type="ARBA" id="ARBA00012438"/>
    </source>
</evidence>
<dbReference type="SMART" id="SM00388">
    <property type="entry name" value="HisKA"/>
    <property type="match status" value="1"/>
</dbReference>
<dbReference type="Gene3D" id="3.30.565.10">
    <property type="entry name" value="Histidine kinase-like ATPase, C-terminal domain"/>
    <property type="match status" value="1"/>
</dbReference>
<dbReference type="Gene3D" id="6.10.340.10">
    <property type="match status" value="1"/>
</dbReference>
<dbReference type="RefSeq" id="WP_212980317.1">
    <property type="nucleotide sequence ID" value="NZ_AP025343.1"/>
</dbReference>
<evidence type="ECO:0000259" key="16">
    <source>
        <dbReference type="PROSITE" id="PS50885"/>
    </source>
</evidence>
<dbReference type="InterPro" id="IPR004358">
    <property type="entry name" value="Sig_transdc_His_kin-like_C"/>
</dbReference>
<dbReference type="Pfam" id="PF00512">
    <property type="entry name" value="HisKA"/>
    <property type="match status" value="1"/>
</dbReference>
<dbReference type="SMART" id="SM00304">
    <property type="entry name" value="HAMP"/>
    <property type="match status" value="1"/>
</dbReference>
<evidence type="ECO:0000256" key="8">
    <source>
        <dbReference type="ARBA" id="ARBA00022741"/>
    </source>
</evidence>
<dbReference type="CDD" id="cd06225">
    <property type="entry name" value="HAMP"/>
    <property type="match status" value="1"/>
</dbReference>
<organism evidence="17 18">
    <name type="scientific">Paenibacillus azoreducens</name>
    <dbReference type="NCBI Taxonomy" id="116718"/>
    <lineage>
        <taxon>Bacteria</taxon>
        <taxon>Bacillati</taxon>
        <taxon>Bacillota</taxon>
        <taxon>Bacilli</taxon>
        <taxon>Bacillales</taxon>
        <taxon>Paenibacillaceae</taxon>
        <taxon>Paenibacillus</taxon>
    </lineage>
</organism>
<dbReference type="PROSITE" id="PS50109">
    <property type="entry name" value="HIS_KIN"/>
    <property type="match status" value="1"/>
</dbReference>
<evidence type="ECO:0000256" key="11">
    <source>
        <dbReference type="ARBA" id="ARBA00022989"/>
    </source>
</evidence>
<dbReference type="SUPFAM" id="SSF47384">
    <property type="entry name" value="Homodimeric domain of signal transducing histidine kinase"/>
    <property type="match status" value="1"/>
</dbReference>
<evidence type="ECO:0000313" key="18">
    <source>
        <dbReference type="Proteomes" id="UP000682811"/>
    </source>
</evidence>
<keyword evidence="13 14" id="KW-0472">Membrane</keyword>
<evidence type="ECO:0000256" key="10">
    <source>
        <dbReference type="ARBA" id="ARBA00022840"/>
    </source>
</evidence>
<evidence type="ECO:0000256" key="7">
    <source>
        <dbReference type="ARBA" id="ARBA00022692"/>
    </source>
</evidence>
<reference evidence="17 18" key="1">
    <citation type="submission" date="2021-03" db="EMBL/GenBank/DDBJ databases">
        <title>Antimicrobial resistance genes in bacteria isolated from Japanese honey, and their potential for conferring macrolide and lincosamide resistance in the American foulbrood pathogen Paenibacillus larvae.</title>
        <authorList>
            <person name="Okamoto M."/>
            <person name="Kumagai M."/>
            <person name="Kanamori H."/>
            <person name="Takamatsu D."/>
        </authorList>
    </citation>
    <scope>NUCLEOTIDE SEQUENCE [LARGE SCALE GENOMIC DNA]</scope>
    <source>
        <strain evidence="17 18">J34TS1</strain>
    </source>
</reference>